<dbReference type="SUPFAM" id="SSF51735">
    <property type="entry name" value="NAD(P)-binding Rossmann-fold domains"/>
    <property type="match status" value="1"/>
</dbReference>
<keyword evidence="3" id="KW-0479">Metal-binding</keyword>
<dbReference type="CDD" id="cd08255">
    <property type="entry name" value="2-desacetyl-2-hydroxyethyl_bacteriochlorophyllide_like"/>
    <property type="match status" value="1"/>
</dbReference>
<gene>
    <name evidence="7" type="ORF">J8TS2_07390</name>
</gene>
<dbReference type="Proteomes" id="UP000679950">
    <property type="component" value="Unassembled WGS sequence"/>
</dbReference>
<evidence type="ECO:0000313" key="7">
    <source>
        <dbReference type="EMBL" id="GIN56420.1"/>
    </source>
</evidence>
<accession>A0ABQ4KEL6</accession>
<dbReference type="PANTHER" id="PTHR43350">
    <property type="entry name" value="NAD-DEPENDENT ALCOHOL DEHYDROGENASE"/>
    <property type="match status" value="1"/>
</dbReference>
<dbReference type="InterPro" id="IPR011032">
    <property type="entry name" value="GroES-like_sf"/>
</dbReference>
<comment type="caution">
    <text evidence="7">The sequence shown here is derived from an EMBL/GenBank/DDBJ whole genome shotgun (WGS) entry which is preliminary data.</text>
</comment>
<comment type="similarity">
    <text evidence="2">Belongs to the zinc-containing alcohol dehydrogenase family.</text>
</comment>
<organism evidence="7 8">
    <name type="scientific">Lederbergia ruris</name>
    <dbReference type="NCBI Taxonomy" id="217495"/>
    <lineage>
        <taxon>Bacteria</taxon>
        <taxon>Bacillati</taxon>
        <taxon>Bacillota</taxon>
        <taxon>Bacilli</taxon>
        <taxon>Bacillales</taxon>
        <taxon>Bacillaceae</taxon>
        <taxon>Lederbergia</taxon>
    </lineage>
</organism>
<proteinExistence type="inferred from homology"/>
<dbReference type="SUPFAM" id="SSF50129">
    <property type="entry name" value="GroES-like"/>
    <property type="match status" value="1"/>
</dbReference>
<keyword evidence="4" id="KW-0862">Zinc</keyword>
<dbReference type="InterPro" id="IPR013149">
    <property type="entry name" value="ADH-like_C"/>
</dbReference>
<feature type="domain" description="Enoyl reductase (ER)" evidence="6">
    <location>
        <begin position="8"/>
        <end position="328"/>
    </location>
</feature>
<name>A0ABQ4KEL6_9BACI</name>
<dbReference type="Pfam" id="PF00107">
    <property type="entry name" value="ADH_zinc_N"/>
    <property type="match status" value="1"/>
</dbReference>
<reference evidence="7 8" key="1">
    <citation type="submission" date="2021-03" db="EMBL/GenBank/DDBJ databases">
        <title>Antimicrobial resistance genes in bacteria isolated from Japanese honey, and their potential for conferring macrolide and lincosamide resistance in the American foulbrood pathogen Paenibacillus larvae.</title>
        <authorList>
            <person name="Okamoto M."/>
            <person name="Kumagai M."/>
            <person name="Kanamori H."/>
            <person name="Takamatsu D."/>
        </authorList>
    </citation>
    <scope>NUCLEOTIDE SEQUENCE [LARGE SCALE GENOMIC DNA]</scope>
    <source>
        <strain evidence="7 8">J8TS2</strain>
    </source>
</reference>
<dbReference type="SMART" id="SM00829">
    <property type="entry name" value="PKS_ER"/>
    <property type="match status" value="1"/>
</dbReference>
<sequence>MALRKIVAKNQRVEIVEEEMPLLKPAYILVKTMYSVISPGTELGMMENSSNREIPLGYSAMGEVVECGEGISNVKTGDLVACYGAPYVHHGEYLLVPRTLYTKVAETVEAKEAALAGIGAIAIHALRIAKLQFGETIVIIGLGMLGQMIAKIANAAAYRVIACDLSKERVAMLARDKGIKAFSNMEGMEEQIFKSTDGYGADAVLLCTGGKRSPLTHESLKWIRNKGKVVIVGDVEPDFPRNLMFGKEAELLISRAGGPGRYDEVYEKQAIDYPYGFVRWTEGRNIAEYIRLVSERRIDVQPLLKAEVAFDDVPEEFEQLRNKKTSTLTKLICY</sequence>
<dbReference type="EMBL" id="BORB01000004">
    <property type="protein sequence ID" value="GIN56420.1"/>
    <property type="molecule type" value="Genomic_DNA"/>
</dbReference>
<keyword evidence="5" id="KW-0560">Oxidoreductase</keyword>
<evidence type="ECO:0000256" key="2">
    <source>
        <dbReference type="ARBA" id="ARBA00008072"/>
    </source>
</evidence>
<dbReference type="PANTHER" id="PTHR43350:SF19">
    <property type="entry name" value="D-GULOSIDE 3-DEHYDROGENASE"/>
    <property type="match status" value="1"/>
</dbReference>
<dbReference type="Gene3D" id="3.40.50.720">
    <property type="entry name" value="NAD(P)-binding Rossmann-like Domain"/>
    <property type="match status" value="1"/>
</dbReference>
<dbReference type="InterPro" id="IPR020843">
    <property type="entry name" value="ER"/>
</dbReference>
<evidence type="ECO:0000256" key="1">
    <source>
        <dbReference type="ARBA" id="ARBA00001947"/>
    </source>
</evidence>
<dbReference type="Gene3D" id="3.90.180.10">
    <property type="entry name" value="Medium-chain alcohol dehydrogenases, catalytic domain"/>
    <property type="match status" value="2"/>
</dbReference>
<evidence type="ECO:0000259" key="6">
    <source>
        <dbReference type="SMART" id="SM00829"/>
    </source>
</evidence>
<comment type="cofactor">
    <cofactor evidence="1">
        <name>Zn(2+)</name>
        <dbReference type="ChEBI" id="CHEBI:29105"/>
    </cofactor>
</comment>
<evidence type="ECO:0000256" key="5">
    <source>
        <dbReference type="ARBA" id="ARBA00023002"/>
    </source>
</evidence>
<dbReference type="InterPro" id="IPR036291">
    <property type="entry name" value="NAD(P)-bd_dom_sf"/>
</dbReference>
<evidence type="ECO:0000313" key="8">
    <source>
        <dbReference type="Proteomes" id="UP000679950"/>
    </source>
</evidence>
<protein>
    <recommendedName>
        <fullName evidence="6">Enoyl reductase (ER) domain-containing protein</fullName>
    </recommendedName>
</protein>
<keyword evidence="8" id="KW-1185">Reference proteome</keyword>
<evidence type="ECO:0000256" key="3">
    <source>
        <dbReference type="ARBA" id="ARBA00022723"/>
    </source>
</evidence>
<evidence type="ECO:0000256" key="4">
    <source>
        <dbReference type="ARBA" id="ARBA00022833"/>
    </source>
</evidence>
<dbReference type="RefSeq" id="WP_246516738.1">
    <property type="nucleotide sequence ID" value="NZ_BORB01000004.1"/>
</dbReference>